<keyword evidence="1" id="KW-0472">Membrane</keyword>
<dbReference type="EMBL" id="LCQQ01000013">
    <property type="protein sequence ID" value="KKW21162.1"/>
    <property type="molecule type" value="Genomic_DNA"/>
</dbReference>
<sequence length="157" mass="17827">MMTYETAKRMRITKDVLPLILLGYGIAILWVSWELTRATFTFGLPHFRFFACALILPCAILTERLGKTWTLTLAGSVVSAISSFLIIESFAKIIVADWRIILQMLIPEKADGLPSAIPYLLFILLGFATALSVLPESIKGIMHWHDYPKLRKHRMFT</sequence>
<evidence type="ECO:0000313" key="2">
    <source>
        <dbReference type="EMBL" id="KKW21162.1"/>
    </source>
</evidence>
<feature type="transmembrane region" description="Helical" evidence="1">
    <location>
        <begin position="69"/>
        <end position="96"/>
    </location>
</feature>
<dbReference type="Proteomes" id="UP000034201">
    <property type="component" value="Unassembled WGS sequence"/>
</dbReference>
<gene>
    <name evidence="2" type="ORF">UY61_C0013G0011</name>
</gene>
<feature type="transmembrane region" description="Helical" evidence="1">
    <location>
        <begin position="45"/>
        <end position="62"/>
    </location>
</feature>
<proteinExistence type="predicted"/>
<feature type="transmembrane region" description="Helical" evidence="1">
    <location>
        <begin position="12"/>
        <end position="33"/>
    </location>
</feature>
<reference evidence="2 3" key="1">
    <citation type="journal article" date="2015" name="Nature">
        <title>rRNA introns, odd ribosomes, and small enigmatic genomes across a large radiation of phyla.</title>
        <authorList>
            <person name="Brown C.T."/>
            <person name="Hug L.A."/>
            <person name="Thomas B.C."/>
            <person name="Sharon I."/>
            <person name="Castelle C.J."/>
            <person name="Singh A."/>
            <person name="Wilkins M.J."/>
            <person name="Williams K.H."/>
            <person name="Banfield J.F."/>
        </authorList>
    </citation>
    <scope>NUCLEOTIDE SEQUENCE [LARGE SCALE GENOMIC DNA]</scope>
</reference>
<evidence type="ECO:0000256" key="1">
    <source>
        <dbReference type="SAM" id="Phobius"/>
    </source>
</evidence>
<accession>A0A0G1Z1I6</accession>
<keyword evidence="1" id="KW-0812">Transmembrane</keyword>
<evidence type="ECO:0000313" key="3">
    <source>
        <dbReference type="Proteomes" id="UP000034201"/>
    </source>
</evidence>
<comment type="caution">
    <text evidence="2">The sequence shown here is derived from an EMBL/GenBank/DDBJ whole genome shotgun (WGS) entry which is preliminary data.</text>
</comment>
<dbReference type="AlphaFoldDB" id="A0A0G1Z1I6"/>
<feature type="transmembrane region" description="Helical" evidence="1">
    <location>
        <begin position="116"/>
        <end position="134"/>
    </location>
</feature>
<name>A0A0G1Z1I6_9BACT</name>
<keyword evidence="1" id="KW-1133">Transmembrane helix</keyword>
<protein>
    <submittedName>
        <fullName evidence="2">Uncharacterized protein</fullName>
    </submittedName>
</protein>
<organism evidence="2 3">
    <name type="scientific">Candidatus Adlerbacteria bacterium GW2011_GWC1_50_9</name>
    <dbReference type="NCBI Taxonomy" id="1618608"/>
    <lineage>
        <taxon>Bacteria</taxon>
        <taxon>Candidatus Adleribacteriota</taxon>
    </lineage>
</organism>